<keyword evidence="2 3" id="KW-0789">Thiol protease inhibitor</keyword>
<comment type="caution">
    <text evidence="5">The sequence shown here is derived from an EMBL/GenBank/DDBJ whole genome shotgun (WGS) entry which is preliminary data.</text>
</comment>
<keyword evidence="1 3" id="KW-0646">Protease inhibitor</keyword>
<reference evidence="5 6" key="1">
    <citation type="journal article" date="2022" name="Nat. Genet.">
        <title>Improved pea reference genome and pan-genome highlight genomic features and evolutionary characteristics.</title>
        <authorList>
            <person name="Yang T."/>
            <person name="Liu R."/>
            <person name="Luo Y."/>
            <person name="Hu S."/>
            <person name="Wang D."/>
            <person name="Wang C."/>
            <person name="Pandey M.K."/>
            <person name="Ge S."/>
            <person name="Xu Q."/>
            <person name="Li N."/>
            <person name="Li G."/>
            <person name="Huang Y."/>
            <person name="Saxena R.K."/>
            <person name="Ji Y."/>
            <person name="Li M."/>
            <person name="Yan X."/>
            <person name="He Y."/>
            <person name="Liu Y."/>
            <person name="Wang X."/>
            <person name="Xiang C."/>
            <person name="Varshney R.K."/>
            <person name="Ding H."/>
            <person name="Gao S."/>
            <person name="Zong X."/>
        </authorList>
    </citation>
    <scope>NUCLEOTIDE SEQUENCE [LARGE SCALE GENOMIC DNA]</scope>
    <source>
        <strain evidence="5 6">cv. Zhongwan 6</strain>
    </source>
</reference>
<evidence type="ECO:0000256" key="2">
    <source>
        <dbReference type="ARBA" id="ARBA00022704"/>
    </source>
</evidence>
<organism evidence="5 6">
    <name type="scientific">Pisum sativum</name>
    <name type="common">Garden pea</name>
    <name type="synonym">Lathyrus oleraceus</name>
    <dbReference type="NCBI Taxonomy" id="3888"/>
    <lineage>
        <taxon>Eukaryota</taxon>
        <taxon>Viridiplantae</taxon>
        <taxon>Streptophyta</taxon>
        <taxon>Embryophyta</taxon>
        <taxon>Tracheophyta</taxon>
        <taxon>Spermatophyta</taxon>
        <taxon>Magnoliopsida</taxon>
        <taxon>eudicotyledons</taxon>
        <taxon>Gunneridae</taxon>
        <taxon>Pentapetalae</taxon>
        <taxon>rosids</taxon>
        <taxon>fabids</taxon>
        <taxon>Fabales</taxon>
        <taxon>Fabaceae</taxon>
        <taxon>Papilionoideae</taxon>
        <taxon>50 kb inversion clade</taxon>
        <taxon>NPAAA clade</taxon>
        <taxon>Hologalegina</taxon>
        <taxon>IRL clade</taxon>
        <taxon>Fabeae</taxon>
        <taxon>Lathyrus</taxon>
    </lineage>
</organism>
<proteinExistence type="inferred from homology"/>
<protein>
    <recommendedName>
        <fullName evidence="3">Cysteine proteinase inhibitor</fullName>
    </recommendedName>
</protein>
<evidence type="ECO:0000259" key="4">
    <source>
        <dbReference type="SMART" id="SM00043"/>
    </source>
</evidence>
<dbReference type="PANTHER" id="PTHR11413">
    <property type="entry name" value="CYSTATIN FAMILY MEMBER"/>
    <property type="match status" value="1"/>
</dbReference>
<comment type="similarity">
    <text evidence="3">Belongs to the cystatin family. Phytocystatin subfamily.</text>
</comment>
<name>A0A9D5AJS6_PEA</name>
<feature type="non-terminal residue" evidence="5">
    <location>
        <position position="1"/>
    </location>
</feature>
<dbReference type="SMART" id="SM00043">
    <property type="entry name" value="CY"/>
    <property type="match status" value="1"/>
</dbReference>
<dbReference type="EMBL" id="JAMSHJ010000005">
    <property type="protein sequence ID" value="KAI5409824.1"/>
    <property type="molecule type" value="Genomic_DNA"/>
</dbReference>
<evidence type="ECO:0000256" key="3">
    <source>
        <dbReference type="RuleBase" id="RU362130"/>
    </source>
</evidence>
<dbReference type="Pfam" id="PF16845">
    <property type="entry name" value="SQAPI"/>
    <property type="match status" value="1"/>
</dbReference>
<feature type="domain" description="Cystatin" evidence="4">
    <location>
        <begin position="24"/>
        <end position="114"/>
    </location>
</feature>
<dbReference type="InterPro" id="IPR027214">
    <property type="entry name" value="Cystatin"/>
</dbReference>
<keyword evidence="6" id="KW-1185">Reference proteome</keyword>
<dbReference type="Gramene" id="Psat05G0532500-T1">
    <property type="protein sequence ID" value="KAI5409824.1"/>
    <property type="gene ID" value="KIW84_055325"/>
</dbReference>
<evidence type="ECO:0000313" key="6">
    <source>
        <dbReference type="Proteomes" id="UP001058974"/>
    </source>
</evidence>
<dbReference type="AlphaFoldDB" id="A0A9D5AJS6"/>
<dbReference type="CDD" id="cd00042">
    <property type="entry name" value="CY"/>
    <property type="match status" value="1"/>
</dbReference>
<sequence length="120" mass="13407">HIAPSHSSLNNNPIQEKRKRILMATLGGVSEVAGTPNNLEIDSLARYAVEQHNAKHNALLEFSRVISAKHQVVSGTLHHIILEANDGGNKKVYEAKVWEKSWLNFKEVQDFKLLQDASSQ</sequence>
<dbReference type="Proteomes" id="UP001058974">
    <property type="component" value="Chromosome 5"/>
</dbReference>
<dbReference type="GO" id="GO:0004869">
    <property type="term" value="F:cysteine-type endopeptidase inhibitor activity"/>
    <property type="evidence" value="ECO:0007669"/>
    <property type="project" value="UniProtKB-KW"/>
</dbReference>
<evidence type="ECO:0000313" key="5">
    <source>
        <dbReference type="EMBL" id="KAI5409824.1"/>
    </source>
</evidence>
<gene>
    <name evidence="5" type="ORF">KIW84_055325</name>
</gene>
<dbReference type="InterPro" id="IPR046350">
    <property type="entry name" value="Cystatin_sf"/>
</dbReference>
<dbReference type="PANTHER" id="PTHR11413:SF116">
    <property type="entry name" value="MULTICYSTATIN"/>
    <property type="match status" value="1"/>
</dbReference>
<dbReference type="Gene3D" id="3.10.450.10">
    <property type="match status" value="1"/>
</dbReference>
<accession>A0A9D5AJS6</accession>
<evidence type="ECO:0000256" key="1">
    <source>
        <dbReference type="ARBA" id="ARBA00022690"/>
    </source>
</evidence>
<dbReference type="SUPFAM" id="SSF54403">
    <property type="entry name" value="Cystatin/monellin"/>
    <property type="match status" value="1"/>
</dbReference>
<dbReference type="InterPro" id="IPR000010">
    <property type="entry name" value="Cystatin_dom"/>
</dbReference>